<comment type="subcellular location">
    <subcellularLocation>
        <location evidence="1">Cell membrane</location>
        <topology evidence="1">Multi-pass membrane protein</topology>
    </subcellularLocation>
</comment>
<evidence type="ECO:0000256" key="3">
    <source>
        <dbReference type="ARBA" id="ARBA00022692"/>
    </source>
</evidence>
<evidence type="ECO:0000256" key="2">
    <source>
        <dbReference type="ARBA" id="ARBA00022475"/>
    </source>
</evidence>
<dbReference type="GO" id="GO:0015920">
    <property type="term" value="P:lipopolysaccharide transport"/>
    <property type="evidence" value="ECO:0007669"/>
    <property type="project" value="TreeGrafter"/>
</dbReference>
<evidence type="ECO:0000256" key="4">
    <source>
        <dbReference type="ARBA" id="ARBA00022989"/>
    </source>
</evidence>
<dbReference type="GO" id="GO:0043190">
    <property type="term" value="C:ATP-binding cassette (ABC) transporter complex"/>
    <property type="evidence" value="ECO:0007669"/>
    <property type="project" value="TreeGrafter"/>
</dbReference>
<feature type="transmembrane region" description="Helical" evidence="6">
    <location>
        <begin position="261"/>
        <end position="282"/>
    </location>
</feature>
<dbReference type="Proteomes" id="UP001157947">
    <property type="component" value="Unassembled WGS sequence"/>
</dbReference>
<gene>
    <name evidence="7" type="ORF">SAMN06264868_11427</name>
</gene>
<feature type="transmembrane region" description="Helical" evidence="6">
    <location>
        <begin position="102"/>
        <end position="124"/>
    </location>
</feature>
<evidence type="ECO:0000256" key="6">
    <source>
        <dbReference type="SAM" id="Phobius"/>
    </source>
</evidence>
<name>A0AA45WN20_9AQUI</name>
<dbReference type="AlphaFoldDB" id="A0AA45WN20"/>
<organism evidence="7 8">
    <name type="scientific">Venenivibrio stagnispumantis</name>
    <dbReference type="NCBI Taxonomy" id="407998"/>
    <lineage>
        <taxon>Bacteria</taxon>
        <taxon>Pseudomonadati</taxon>
        <taxon>Aquificota</taxon>
        <taxon>Aquificia</taxon>
        <taxon>Aquificales</taxon>
        <taxon>Hydrogenothermaceae</taxon>
        <taxon>Venenivibrio</taxon>
    </lineage>
</organism>
<dbReference type="PANTHER" id="PTHR33529:SF6">
    <property type="entry name" value="YJGP_YJGQ FAMILY PERMEASE"/>
    <property type="match status" value="1"/>
</dbReference>
<evidence type="ECO:0000313" key="8">
    <source>
        <dbReference type="Proteomes" id="UP001157947"/>
    </source>
</evidence>
<comment type="caution">
    <text evidence="7">The sequence shown here is derived from an EMBL/GenBank/DDBJ whole genome shotgun (WGS) entry which is preliminary data.</text>
</comment>
<keyword evidence="5 6" id="KW-0472">Membrane</keyword>
<sequence>MMKLIDKILIKRFIKIFFILVAIFSLVIISSQMLHLPKVIYFMNIFDFFQLLILMELSFIKYLILFAFFISSILTGAILRESNEIYAIYSSGISQLRISKPIFYLSIIFVIIALFISTFLVPYANRERAKFLTTNVKAYFLDSVKEKNFFKVDEKITIYVNEKKDKSFKDIFIYNKNNGYLITAKYGEFIGNYLILKDGYLQLPSENSFSFLHFNEYRFNLDVEYLKQIAIEDAPLTDLFRNIQEKNENFNKSLAILSDRFFFFVPFLFFGVSGFLLGIKLYSKNQTLIATAVSIGIAYMIINFYFVKLIEKSGFSPLIYFIILIGFFSSILIYAIKKE</sequence>
<reference evidence="7" key="1">
    <citation type="submission" date="2017-05" db="EMBL/GenBank/DDBJ databases">
        <authorList>
            <person name="Varghese N."/>
            <person name="Submissions S."/>
        </authorList>
    </citation>
    <scope>NUCLEOTIDE SEQUENCE</scope>
    <source>
        <strain evidence="7">DSM 18763</strain>
    </source>
</reference>
<evidence type="ECO:0000256" key="1">
    <source>
        <dbReference type="ARBA" id="ARBA00004651"/>
    </source>
</evidence>
<keyword evidence="8" id="KW-1185">Reference proteome</keyword>
<keyword evidence="3 6" id="KW-0812">Transmembrane</keyword>
<protein>
    <submittedName>
        <fullName evidence="7">Lipopolysaccharide export system permease protein</fullName>
    </submittedName>
</protein>
<proteinExistence type="predicted"/>
<keyword evidence="4 6" id="KW-1133">Transmembrane helix</keyword>
<dbReference type="PANTHER" id="PTHR33529">
    <property type="entry name" value="SLR0882 PROTEIN-RELATED"/>
    <property type="match status" value="1"/>
</dbReference>
<evidence type="ECO:0000256" key="5">
    <source>
        <dbReference type="ARBA" id="ARBA00023136"/>
    </source>
</evidence>
<dbReference type="EMBL" id="FXTX01000014">
    <property type="protein sequence ID" value="SMP15815.1"/>
    <property type="molecule type" value="Genomic_DNA"/>
</dbReference>
<dbReference type="RefSeq" id="WP_283571450.1">
    <property type="nucleotide sequence ID" value="NZ_FXTX01000014.1"/>
</dbReference>
<feature type="transmembrane region" description="Helical" evidence="6">
    <location>
        <begin position="12"/>
        <end position="33"/>
    </location>
</feature>
<feature type="transmembrane region" description="Helical" evidence="6">
    <location>
        <begin position="288"/>
        <end position="306"/>
    </location>
</feature>
<dbReference type="Pfam" id="PF03739">
    <property type="entry name" value="LptF_LptG"/>
    <property type="match status" value="1"/>
</dbReference>
<feature type="transmembrane region" description="Helical" evidence="6">
    <location>
        <begin position="62"/>
        <end position="82"/>
    </location>
</feature>
<accession>A0AA45WN20</accession>
<feature type="transmembrane region" description="Helical" evidence="6">
    <location>
        <begin position="39"/>
        <end position="55"/>
    </location>
</feature>
<dbReference type="InterPro" id="IPR005495">
    <property type="entry name" value="LptG/LptF_permease"/>
</dbReference>
<keyword evidence="2" id="KW-1003">Cell membrane</keyword>
<feature type="transmembrane region" description="Helical" evidence="6">
    <location>
        <begin position="318"/>
        <end position="336"/>
    </location>
</feature>
<evidence type="ECO:0000313" key="7">
    <source>
        <dbReference type="EMBL" id="SMP15815.1"/>
    </source>
</evidence>